<sequence length="361" mass="39263">MAPRINLPPITRALLLILVALSTLNATLRFQKWSTSTSAADQAKPSTVSYVTSPRWAIPYLVLIPSESIVYPWTFLTSALIENNIVSLGISGAVLWFGGRYLERAWGGREYTKFVLFVTMIPNIVTFFIYALWHGIRGYSPPSATPINGLLALSASFLVSLKQLVPEHTVSVARSMISIRLKHLPALFVLANMLSGPLLGTDTAFWLSLFGFYTGWIYLRFFRLADIGTAESATSAEGATMRGDPSETFAFVSFFPEIVHPFLAPVCNGMYDLLVQLKLIRPFPDFDVESASASAAARSASGLPQTTSASGDGARTIEAERRRALALRALDERLNAAQPVATPSAVRPSDDSEPAAKEAQA</sequence>
<feature type="region of interest" description="Disordered" evidence="5">
    <location>
        <begin position="297"/>
        <end position="317"/>
    </location>
</feature>
<dbReference type="OrthoDB" id="73612at2759"/>
<evidence type="ECO:0000256" key="7">
    <source>
        <dbReference type="SAM" id="SignalP"/>
    </source>
</evidence>
<feature type="region of interest" description="Disordered" evidence="5">
    <location>
        <begin position="336"/>
        <end position="361"/>
    </location>
</feature>
<proteinExistence type="predicted"/>
<dbReference type="Proteomes" id="UP000192596">
    <property type="component" value="Unassembled WGS sequence"/>
</dbReference>
<dbReference type="EMBL" id="NAJO01000004">
    <property type="protein sequence ID" value="OQO13026.1"/>
    <property type="molecule type" value="Genomic_DNA"/>
</dbReference>
<dbReference type="FunCoup" id="A0A1V8TNT1">
    <property type="interactions" value="1126"/>
</dbReference>
<evidence type="ECO:0000256" key="1">
    <source>
        <dbReference type="ARBA" id="ARBA00004141"/>
    </source>
</evidence>
<evidence type="ECO:0008006" key="10">
    <source>
        <dbReference type="Google" id="ProtNLM"/>
    </source>
</evidence>
<dbReference type="InParanoid" id="A0A1V8TNT1"/>
<evidence type="ECO:0000256" key="5">
    <source>
        <dbReference type="SAM" id="MobiDB-lite"/>
    </source>
</evidence>
<dbReference type="InterPro" id="IPR013861">
    <property type="entry name" value="TMEM115/Pdh1/Rbl19"/>
</dbReference>
<keyword evidence="4 6" id="KW-0472">Membrane</keyword>
<dbReference type="GO" id="GO:0005794">
    <property type="term" value="C:Golgi apparatus"/>
    <property type="evidence" value="ECO:0007669"/>
    <property type="project" value="TreeGrafter"/>
</dbReference>
<feature type="transmembrane region" description="Helical" evidence="6">
    <location>
        <begin position="114"/>
        <end position="133"/>
    </location>
</feature>
<dbReference type="SMART" id="SM01160">
    <property type="entry name" value="DUF1751"/>
    <property type="match status" value="1"/>
</dbReference>
<dbReference type="Gene3D" id="1.20.1540.10">
    <property type="entry name" value="Rhomboid-like"/>
    <property type="match status" value="1"/>
</dbReference>
<organism evidence="8 9">
    <name type="scientific">Cryoendolithus antarcticus</name>
    <dbReference type="NCBI Taxonomy" id="1507870"/>
    <lineage>
        <taxon>Eukaryota</taxon>
        <taxon>Fungi</taxon>
        <taxon>Dikarya</taxon>
        <taxon>Ascomycota</taxon>
        <taxon>Pezizomycotina</taxon>
        <taxon>Dothideomycetes</taxon>
        <taxon>Dothideomycetidae</taxon>
        <taxon>Cladosporiales</taxon>
        <taxon>Cladosporiaceae</taxon>
        <taxon>Cryoendolithus</taxon>
    </lineage>
</organism>
<dbReference type="STRING" id="1507870.A0A1V8TNT1"/>
<dbReference type="GO" id="GO:0016020">
    <property type="term" value="C:membrane"/>
    <property type="evidence" value="ECO:0007669"/>
    <property type="project" value="UniProtKB-SubCell"/>
</dbReference>
<dbReference type="SUPFAM" id="SSF144091">
    <property type="entry name" value="Rhomboid-like"/>
    <property type="match status" value="1"/>
</dbReference>
<evidence type="ECO:0000256" key="2">
    <source>
        <dbReference type="ARBA" id="ARBA00022692"/>
    </source>
</evidence>
<feature type="compositionally biased region" description="Basic and acidic residues" evidence="5">
    <location>
        <begin position="348"/>
        <end position="361"/>
    </location>
</feature>
<evidence type="ECO:0000313" key="8">
    <source>
        <dbReference type="EMBL" id="OQO13026.1"/>
    </source>
</evidence>
<keyword evidence="9" id="KW-1185">Reference proteome</keyword>
<dbReference type="GO" id="GO:0006890">
    <property type="term" value="P:retrograde vesicle-mediated transport, Golgi to endoplasmic reticulum"/>
    <property type="evidence" value="ECO:0007669"/>
    <property type="project" value="InterPro"/>
</dbReference>
<gene>
    <name evidence="8" type="ORF">B0A48_02490</name>
</gene>
<dbReference type="FunFam" id="1.20.1540.10:FF:000004">
    <property type="entry name" value="Transmembrane protein 115"/>
    <property type="match status" value="1"/>
</dbReference>
<dbReference type="PANTHER" id="PTHR13377">
    <property type="entry name" value="PLACENTAL PROTEIN 6"/>
    <property type="match status" value="1"/>
</dbReference>
<evidence type="ECO:0000256" key="3">
    <source>
        <dbReference type="ARBA" id="ARBA00022989"/>
    </source>
</evidence>
<dbReference type="AlphaFoldDB" id="A0A1V8TNT1"/>
<evidence type="ECO:0000313" key="9">
    <source>
        <dbReference type="Proteomes" id="UP000192596"/>
    </source>
</evidence>
<accession>A0A1V8TNT1</accession>
<dbReference type="InterPro" id="IPR035952">
    <property type="entry name" value="Rhomboid-like_sf"/>
</dbReference>
<protein>
    <recommendedName>
        <fullName evidence="10">Peptidase S54 rhomboid domain-containing protein</fullName>
    </recommendedName>
</protein>
<feature type="chain" id="PRO_5011963612" description="Peptidase S54 rhomboid domain-containing protein" evidence="7">
    <location>
        <begin position="30"/>
        <end position="361"/>
    </location>
</feature>
<dbReference type="Pfam" id="PF08551">
    <property type="entry name" value="DUF1751"/>
    <property type="match status" value="1"/>
</dbReference>
<evidence type="ECO:0000256" key="6">
    <source>
        <dbReference type="SAM" id="Phobius"/>
    </source>
</evidence>
<keyword evidence="2 6" id="KW-0812">Transmembrane</keyword>
<comment type="caution">
    <text evidence="8">The sequence shown here is derived from an EMBL/GenBank/DDBJ whole genome shotgun (WGS) entry which is preliminary data.</text>
</comment>
<reference evidence="9" key="1">
    <citation type="submission" date="2017-03" db="EMBL/GenBank/DDBJ databases">
        <title>Genomes of endolithic fungi from Antarctica.</title>
        <authorList>
            <person name="Coleine C."/>
            <person name="Masonjones S."/>
            <person name="Stajich J.E."/>
        </authorList>
    </citation>
    <scope>NUCLEOTIDE SEQUENCE [LARGE SCALE GENOMIC DNA]</scope>
    <source>
        <strain evidence="9">CCFEE 5527</strain>
    </source>
</reference>
<feature type="transmembrane region" description="Helical" evidence="6">
    <location>
        <begin position="205"/>
        <end position="222"/>
    </location>
</feature>
<keyword evidence="7" id="KW-0732">Signal</keyword>
<keyword evidence="3 6" id="KW-1133">Transmembrane helix</keyword>
<evidence type="ECO:0000256" key="4">
    <source>
        <dbReference type="ARBA" id="ARBA00023136"/>
    </source>
</evidence>
<comment type="subcellular location">
    <subcellularLocation>
        <location evidence="1">Membrane</location>
        <topology evidence="1">Multi-pass membrane protein</topology>
    </subcellularLocation>
</comment>
<feature type="transmembrane region" description="Helical" evidence="6">
    <location>
        <begin position="85"/>
        <end position="102"/>
    </location>
</feature>
<feature type="signal peptide" evidence="7">
    <location>
        <begin position="1"/>
        <end position="29"/>
    </location>
</feature>
<dbReference type="PANTHER" id="PTHR13377:SF3">
    <property type="entry name" value="TRANSMEMBRANE PROTEIN 115"/>
    <property type="match status" value="1"/>
</dbReference>
<name>A0A1V8TNT1_9PEZI</name>